<dbReference type="Proteomes" id="UP000283805">
    <property type="component" value="Unassembled WGS sequence"/>
</dbReference>
<dbReference type="AlphaFoldDB" id="A0A3R7E0C1"/>
<sequence>MDPDETFGRGGLNGFVDVDELVADLGLDESEIAWRKDFIGFDEADAKRLADLEPLLRDNKNEIADDFYDKLLTYDQTRAVIDWSPKGIDALKETQSAYLVSLATGEYDRDYFANRARIGKLHELLDMPLKHYVGQYGVYYELLLDRLNERIQQQVVDAVEEWATDRDDETGRGLEGLADALGFGAGSAADDPALDASFESTLRDAIDDGMQDILALLRIINLDTQIAVETYVDSYAQRLERSIDRRHRLEQQVDKDVQRPLDELHEASEAVAEQAEAISQYGDEQATAVTHAGGDLDEISAAVEEIASAADDVSAESDRTERLAADGVDAADDALSDLEAIESATERAASAADDLATRTEEIDAILERLDDLADRTTMLATNAKIESSRSGAEEQTLVVIANEVRSFAERTKTDIADIEDAVEAIREDAVTTVEATEQAADRVDTGADAIRDTVDSLEAIHDAAETTATGIDDVAAATERQARSVEATADQVDDLSETADRLAETAESLAAASQEQTASLQTVREAVARLTEEEHSREPPVYEQLA</sequence>
<dbReference type="GO" id="GO:0007165">
    <property type="term" value="P:signal transduction"/>
    <property type="evidence" value="ECO:0007669"/>
    <property type="project" value="UniProtKB-KW"/>
</dbReference>
<dbReference type="SMART" id="SM00283">
    <property type="entry name" value="MA"/>
    <property type="match status" value="1"/>
</dbReference>
<dbReference type="InterPro" id="IPR039379">
    <property type="entry name" value="Protoglobin_sensor_dom"/>
</dbReference>
<proteinExistence type="inferred from homology"/>
<dbReference type="RefSeq" id="WP_120245146.1">
    <property type="nucleotide sequence ID" value="NZ_RAPO01000002.1"/>
</dbReference>
<dbReference type="SUPFAM" id="SSF58104">
    <property type="entry name" value="Methyl-accepting chemotaxis protein (MCP) signaling domain"/>
    <property type="match status" value="1"/>
</dbReference>
<accession>A0A3R7E0C1</accession>
<reference evidence="6 7" key="1">
    <citation type="submission" date="2018-09" db="EMBL/GenBank/DDBJ databases">
        <title>Genomic Encyclopedia of Archaeal and Bacterial Type Strains, Phase II (KMG-II): from individual species to whole genera.</title>
        <authorList>
            <person name="Goeker M."/>
        </authorList>
    </citation>
    <scope>NUCLEOTIDE SEQUENCE [LARGE SCALE GENOMIC DNA]</scope>
    <source>
        <strain evidence="6 7">DSM 13151</strain>
    </source>
</reference>
<dbReference type="Gene3D" id="1.10.287.950">
    <property type="entry name" value="Methyl-accepting chemotaxis protein"/>
    <property type="match status" value="1"/>
</dbReference>
<dbReference type="GO" id="GO:0019825">
    <property type="term" value="F:oxygen binding"/>
    <property type="evidence" value="ECO:0007669"/>
    <property type="project" value="InterPro"/>
</dbReference>
<evidence type="ECO:0000256" key="1">
    <source>
        <dbReference type="ARBA" id="ARBA00023224"/>
    </source>
</evidence>
<dbReference type="Gene3D" id="1.10.490.10">
    <property type="entry name" value="Globins"/>
    <property type="match status" value="1"/>
</dbReference>
<dbReference type="SUPFAM" id="SSF46458">
    <property type="entry name" value="Globin-like"/>
    <property type="match status" value="1"/>
</dbReference>
<comment type="similarity">
    <text evidence="2">Belongs to the methyl-accepting chemotaxis (MCP) protein family.</text>
</comment>
<evidence type="ECO:0000256" key="4">
    <source>
        <dbReference type="SAM" id="MobiDB-lite"/>
    </source>
</evidence>
<dbReference type="InterPro" id="IPR044398">
    <property type="entry name" value="Globin-sensor_dom"/>
</dbReference>
<feature type="region of interest" description="Disordered" evidence="4">
    <location>
        <begin position="501"/>
        <end position="520"/>
    </location>
</feature>
<dbReference type="PANTHER" id="PTHR32089">
    <property type="entry name" value="METHYL-ACCEPTING CHEMOTAXIS PROTEIN MCPB"/>
    <property type="match status" value="1"/>
</dbReference>
<comment type="caution">
    <text evidence="6">The sequence shown here is derived from an EMBL/GenBank/DDBJ whole genome shotgun (WGS) entry which is preliminary data.</text>
</comment>
<gene>
    <name evidence="6" type="ORF">ATJ93_2794</name>
</gene>
<dbReference type="Pfam" id="PF11563">
    <property type="entry name" value="Protoglobin"/>
    <property type="match status" value="1"/>
</dbReference>
<dbReference type="InterPro" id="IPR004089">
    <property type="entry name" value="MCPsignal_dom"/>
</dbReference>
<evidence type="ECO:0000259" key="5">
    <source>
        <dbReference type="PROSITE" id="PS50111"/>
    </source>
</evidence>
<evidence type="ECO:0000313" key="6">
    <source>
        <dbReference type="EMBL" id="RKD95931.1"/>
    </source>
</evidence>
<evidence type="ECO:0000256" key="3">
    <source>
        <dbReference type="PROSITE-ProRule" id="PRU00284"/>
    </source>
</evidence>
<feature type="domain" description="Methyl-accepting transducer" evidence="5">
    <location>
        <begin position="260"/>
        <end position="496"/>
    </location>
</feature>
<dbReference type="EMBL" id="RAPO01000002">
    <property type="protein sequence ID" value="RKD95931.1"/>
    <property type="molecule type" value="Genomic_DNA"/>
</dbReference>
<dbReference type="GO" id="GO:0006935">
    <property type="term" value="P:chemotaxis"/>
    <property type="evidence" value="ECO:0007669"/>
    <property type="project" value="InterPro"/>
</dbReference>
<evidence type="ECO:0000313" key="7">
    <source>
        <dbReference type="Proteomes" id="UP000283805"/>
    </source>
</evidence>
<feature type="compositionally biased region" description="Low complexity" evidence="4">
    <location>
        <begin position="505"/>
        <end position="520"/>
    </location>
</feature>
<dbReference type="PRINTS" id="PR00260">
    <property type="entry name" value="CHEMTRNSDUCR"/>
</dbReference>
<dbReference type="GO" id="GO:0020037">
    <property type="term" value="F:heme binding"/>
    <property type="evidence" value="ECO:0007669"/>
    <property type="project" value="InterPro"/>
</dbReference>
<protein>
    <submittedName>
        <fullName evidence="6">Methyl-accepting chemotaxis protein</fullName>
    </submittedName>
</protein>
<organism evidence="6 7">
    <name type="scientific">Halopiger aswanensis</name>
    <dbReference type="NCBI Taxonomy" id="148449"/>
    <lineage>
        <taxon>Archaea</taxon>
        <taxon>Methanobacteriati</taxon>
        <taxon>Methanobacteriota</taxon>
        <taxon>Stenosarchaea group</taxon>
        <taxon>Halobacteria</taxon>
        <taxon>Halobacteriales</taxon>
        <taxon>Natrialbaceae</taxon>
        <taxon>Halopiger</taxon>
    </lineage>
</organism>
<dbReference type="OrthoDB" id="8523at2157"/>
<dbReference type="InterPro" id="IPR012292">
    <property type="entry name" value="Globin/Proto"/>
</dbReference>
<dbReference type="InterPro" id="IPR004090">
    <property type="entry name" value="Chemotax_Me-accpt_rcpt"/>
</dbReference>
<keyword evidence="7" id="KW-1185">Reference proteome</keyword>
<name>A0A3R7E0C1_9EURY</name>
<keyword evidence="1 3" id="KW-0807">Transducer</keyword>
<dbReference type="GO" id="GO:0004888">
    <property type="term" value="F:transmembrane signaling receptor activity"/>
    <property type="evidence" value="ECO:0007669"/>
    <property type="project" value="InterPro"/>
</dbReference>
<dbReference type="GO" id="GO:0016020">
    <property type="term" value="C:membrane"/>
    <property type="evidence" value="ECO:0007669"/>
    <property type="project" value="InterPro"/>
</dbReference>
<dbReference type="PANTHER" id="PTHR32089:SF112">
    <property type="entry name" value="LYSOZYME-LIKE PROTEIN-RELATED"/>
    <property type="match status" value="1"/>
</dbReference>
<dbReference type="PROSITE" id="PS50111">
    <property type="entry name" value="CHEMOTAXIS_TRANSDUC_2"/>
    <property type="match status" value="1"/>
</dbReference>
<dbReference type="Pfam" id="PF00015">
    <property type="entry name" value="MCPsignal"/>
    <property type="match status" value="1"/>
</dbReference>
<dbReference type="CDD" id="cd01068">
    <property type="entry name" value="globin_sensor"/>
    <property type="match status" value="1"/>
</dbReference>
<evidence type="ECO:0000256" key="2">
    <source>
        <dbReference type="ARBA" id="ARBA00029447"/>
    </source>
</evidence>
<dbReference type="InterPro" id="IPR009050">
    <property type="entry name" value="Globin-like_sf"/>
</dbReference>